<feature type="chain" id="PRO_5045448380" evidence="1">
    <location>
        <begin position="25"/>
        <end position="54"/>
    </location>
</feature>
<gene>
    <name evidence="2" type="ORF">QPX34_07320</name>
</gene>
<comment type="caution">
    <text evidence="2">The sequence shown here is derived from an EMBL/GenBank/DDBJ whole genome shotgun (WGS) entry which is preliminary data.</text>
</comment>
<dbReference type="RefSeq" id="WP_005278122.1">
    <property type="nucleotide sequence ID" value="NZ_CP046605.1"/>
</dbReference>
<sequence length="54" mass="5286">MKYSMRAGRDSAMASAAASAVALAALVTASIAAGEPNADGALVQRPVGDYGSSE</sequence>
<evidence type="ECO:0000313" key="2">
    <source>
        <dbReference type="EMBL" id="MDK4247834.1"/>
    </source>
</evidence>
<name>A0ABT7FQJ8_9CORY</name>
<protein>
    <submittedName>
        <fullName evidence="2">Uncharacterized protein</fullName>
    </submittedName>
</protein>
<reference evidence="2 3" key="1">
    <citation type="submission" date="2023-05" db="EMBL/GenBank/DDBJ databases">
        <title>Metabolic capabilities are highly conserved among human nasal-associated Corynebacterium species in pangenomic analyses.</title>
        <authorList>
            <person name="Tran T.H."/>
            <person name="Roberts A.Q."/>
            <person name="Escapa I.F."/>
            <person name="Gao W."/>
            <person name="Conlan S."/>
            <person name="Kong H."/>
            <person name="Segre J.A."/>
            <person name="Kelly M.S."/>
            <person name="Lemon K.P."/>
        </authorList>
    </citation>
    <scope>NUCLEOTIDE SEQUENCE [LARGE SCALE GENOMIC DNA]</scope>
    <source>
        <strain evidence="2 3">KPL3802</strain>
    </source>
</reference>
<evidence type="ECO:0000256" key="1">
    <source>
        <dbReference type="SAM" id="SignalP"/>
    </source>
</evidence>
<feature type="signal peptide" evidence="1">
    <location>
        <begin position="1"/>
        <end position="24"/>
    </location>
</feature>
<dbReference type="EMBL" id="JASNUO010000006">
    <property type="protein sequence ID" value="MDK4247834.1"/>
    <property type="molecule type" value="Genomic_DNA"/>
</dbReference>
<accession>A0ABT7FQJ8</accession>
<keyword evidence="1" id="KW-0732">Signal</keyword>
<proteinExistence type="predicted"/>
<evidence type="ECO:0000313" key="3">
    <source>
        <dbReference type="Proteomes" id="UP001239414"/>
    </source>
</evidence>
<dbReference type="Proteomes" id="UP001239414">
    <property type="component" value="Unassembled WGS sequence"/>
</dbReference>
<dbReference type="GeneID" id="81675776"/>
<organism evidence="2 3">
    <name type="scientific">Corynebacterium accolens</name>
    <dbReference type="NCBI Taxonomy" id="38284"/>
    <lineage>
        <taxon>Bacteria</taxon>
        <taxon>Bacillati</taxon>
        <taxon>Actinomycetota</taxon>
        <taxon>Actinomycetes</taxon>
        <taxon>Mycobacteriales</taxon>
        <taxon>Corynebacteriaceae</taxon>
        <taxon>Corynebacterium</taxon>
    </lineage>
</organism>
<keyword evidence="3" id="KW-1185">Reference proteome</keyword>